<gene>
    <name evidence="3" type="ORF">RirG_146530</name>
</gene>
<dbReference type="Gene3D" id="2.130.10.10">
    <property type="entry name" value="YVTN repeat-like/Quinoprotein amine dehydrogenase"/>
    <property type="match status" value="1"/>
</dbReference>
<evidence type="ECO:0000313" key="4">
    <source>
        <dbReference type="Proteomes" id="UP000022910"/>
    </source>
</evidence>
<dbReference type="AlphaFoldDB" id="A0A015JAX1"/>
<reference evidence="3 4" key="1">
    <citation type="submission" date="2014-02" db="EMBL/GenBank/DDBJ databases">
        <title>Single nucleus genome sequencing reveals high similarity among nuclei of an endomycorrhizal fungus.</title>
        <authorList>
            <person name="Lin K."/>
            <person name="Geurts R."/>
            <person name="Zhang Z."/>
            <person name="Limpens E."/>
            <person name="Saunders D.G."/>
            <person name="Mu D."/>
            <person name="Pang E."/>
            <person name="Cao H."/>
            <person name="Cha H."/>
            <person name="Lin T."/>
            <person name="Zhou Q."/>
            <person name="Shang Y."/>
            <person name="Li Y."/>
            <person name="Ivanov S."/>
            <person name="Sharma T."/>
            <person name="Velzen R.V."/>
            <person name="Ruijter N.D."/>
            <person name="Aanen D.K."/>
            <person name="Win J."/>
            <person name="Kamoun S."/>
            <person name="Bisseling T."/>
            <person name="Huang S."/>
        </authorList>
    </citation>
    <scope>NUCLEOTIDE SEQUENCE [LARGE SCALE GENOMIC DNA]</scope>
    <source>
        <strain evidence="4">DAOM197198w</strain>
    </source>
</reference>
<evidence type="ECO:0000256" key="2">
    <source>
        <dbReference type="SAM" id="Phobius"/>
    </source>
</evidence>
<dbReference type="InterPro" id="IPR015943">
    <property type="entry name" value="WD40/YVTN_repeat-like_dom_sf"/>
</dbReference>
<accession>A0A015JAX1</accession>
<feature type="transmembrane region" description="Helical" evidence="2">
    <location>
        <begin position="736"/>
        <end position="760"/>
    </location>
</feature>
<keyword evidence="4" id="KW-1185">Reference proteome</keyword>
<organism evidence="3 4">
    <name type="scientific">Rhizophagus irregularis (strain DAOM 197198w)</name>
    <name type="common">Glomus intraradices</name>
    <dbReference type="NCBI Taxonomy" id="1432141"/>
    <lineage>
        <taxon>Eukaryota</taxon>
        <taxon>Fungi</taxon>
        <taxon>Fungi incertae sedis</taxon>
        <taxon>Mucoromycota</taxon>
        <taxon>Glomeromycotina</taxon>
        <taxon>Glomeromycetes</taxon>
        <taxon>Glomerales</taxon>
        <taxon>Glomeraceae</taxon>
        <taxon>Rhizophagus</taxon>
    </lineage>
</organism>
<feature type="transmembrane region" description="Helical" evidence="2">
    <location>
        <begin position="710"/>
        <end position="730"/>
    </location>
</feature>
<dbReference type="Proteomes" id="UP000022910">
    <property type="component" value="Unassembled WGS sequence"/>
</dbReference>
<dbReference type="HOGENOM" id="CLU_010229_1_0_1"/>
<evidence type="ECO:0000256" key="1">
    <source>
        <dbReference type="SAM" id="Coils"/>
    </source>
</evidence>
<evidence type="ECO:0008006" key="5">
    <source>
        <dbReference type="Google" id="ProtNLM"/>
    </source>
</evidence>
<protein>
    <recommendedName>
        <fullName evidence="5">Ion transport domain-containing protein</fullName>
    </recommendedName>
</protein>
<keyword evidence="2" id="KW-1133">Transmembrane helix</keyword>
<evidence type="ECO:0000313" key="3">
    <source>
        <dbReference type="EMBL" id="EXX64045.1"/>
    </source>
</evidence>
<comment type="caution">
    <text evidence="3">The sequence shown here is derived from an EMBL/GenBank/DDBJ whole genome shotgun (WGS) entry which is preliminary data.</text>
</comment>
<feature type="transmembrane region" description="Helical" evidence="2">
    <location>
        <begin position="675"/>
        <end position="698"/>
    </location>
</feature>
<feature type="transmembrane region" description="Helical" evidence="2">
    <location>
        <begin position="547"/>
        <end position="574"/>
    </location>
</feature>
<proteinExistence type="predicted"/>
<feature type="transmembrane region" description="Helical" evidence="2">
    <location>
        <begin position="846"/>
        <end position="869"/>
    </location>
</feature>
<feature type="coiled-coil region" evidence="1">
    <location>
        <begin position="960"/>
        <end position="987"/>
    </location>
</feature>
<dbReference type="EMBL" id="JEMT01023668">
    <property type="protein sequence ID" value="EXX64045.1"/>
    <property type="molecule type" value="Genomic_DNA"/>
</dbReference>
<dbReference type="SUPFAM" id="SSF82171">
    <property type="entry name" value="DPP6 N-terminal domain-like"/>
    <property type="match status" value="1"/>
</dbReference>
<keyword evidence="2" id="KW-0812">Transmembrane</keyword>
<sequence>MDDILVKINDADKIEIDVDKNDVDKIFTFDDIDDKNDVDKIFTFDNIGNEPHNGKPITKIEISPKENYLITYSKEDSSIAGWNVEDMDKIQLKFDQTVKIDEDRIHSLYVSDDKKLAYINFKCYVIDMNNKDKKKIAINLNAIYADSCTFNLKGEFILYSTIWPHSDFERNKIIWIYSTQTKNNKWECKRFYRIPEDYELISISKYDNVYLVSNKCIYEWNINTEKSVKIFGNNKDKNKFETENIGIFSNEKFIFLKINDKIIIYSIELRITISSLDIDNDIQLYNFMNHTGLFLLPLIFYYTPDKGIWNSIKYCWNNKYKNMFNLTIFDEPTDEQTKVVFGMLNGRVWKSRLMSKTNFSSENSDELNKENNKIIECNDDDREKYMEIPQKIFPKFFLPLPHYGMVQFDKWVSDAKNNKLSLLKYGVELLTIAIKEHKLELIDDIYKKCMTYFKEDLMHNKSFLSIITSTMPLLDKYYPEYILRYSPETNMIIDSSSYSIEHQNKNLHLCSFFQYPQIANLSQSLLWTKYHYKFYSDYHEDDEYRDLLYYIINVIQALIILLTLPLYFVTFYILSKYNFINNIYIRDVFSVVYFYAELFIFEILEKVKKDITTTPTITFMIPYINFVNYSKDYSWFLELIRPQPSPFTETMNRNIYKTWNGEALINFKWNAYGKYYYAMIWGLFMALLGCFTAAATIPQKYINEEVRQQLFIASIILGFIHLILEIRQFFNNIIKWFYNFWNIFELLNILDFAHAFYILLSPRSEFSLEQPTSNNDPNNPWNLAPSYNQIIDNDRNINSNPCMIQTPDKNTNMFIDIRTSLFAIYLFLAGDSSALSNWAYIDNPSIAILIVLFSLLVVIYLMNLLIGLLNMEIGEDNNRVSYLIQKAEILAEIELFYLLPHQRRWHTWFPEVMYYYADVDKTRIEIKRLIEVGEWDTKEFTEMRENLLKLLEIKHNPIDNEVILKKLEKLEEQNTEFEKLLKEIRAK</sequence>
<dbReference type="STRING" id="1432141.A0A015JAX1"/>
<name>A0A015JAX1_RHIIW</name>
<keyword evidence="2" id="KW-0472">Membrane</keyword>
<keyword evidence="1" id="KW-0175">Coiled coil</keyword>